<dbReference type="EMBL" id="JBHTCA010000007">
    <property type="protein sequence ID" value="MFC7409615.1"/>
    <property type="molecule type" value="Genomic_DNA"/>
</dbReference>
<evidence type="ECO:0000256" key="1">
    <source>
        <dbReference type="SAM" id="MobiDB-lite"/>
    </source>
</evidence>
<protein>
    <submittedName>
        <fullName evidence="2">Uncharacterized protein</fullName>
    </submittedName>
</protein>
<evidence type="ECO:0000313" key="2">
    <source>
        <dbReference type="EMBL" id="MFC7409615.1"/>
    </source>
</evidence>
<accession>A0ABW2QJK0</accession>
<organism evidence="2 3">
    <name type="scientific">Hydrogenophaga atypica</name>
    <dbReference type="NCBI Taxonomy" id="249409"/>
    <lineage>
        <taxon>Bacteria</taxon>
        <taxon>Pseudomonadati</taxon>
        <taxon>Pseudomonadota</taxon>
        <taxon>Betaproteobacteria</taxon>
        <taxon>Burkholderiales</taxon>
        <taxon>Comamonadaceae</taxon>
        <taxon>Hydrogenophaga</taxon>
    </lineage>
</organism>
<dbReference type="RefSeq" id="WP_382197921.1">
    <property type="nucleotide sequence ID" value="NZ_JBHTCA010000007.1"/>
</dbReference>
<gene>
    <name evidence="2" type="ORF">ACFQPB_12155</name>
</gene>
<proteinExistence type="predicted"/>
<feature type="region of interest" description="Disordered" evidence="1">
    <location>
        <begin position="62"/>
        <end position="88"/>
    </location>
</feature>
<sequence length="88" mass="10360">MIENNPHFRLVNNAFPHIGKNIRLLWGHPEFARYVAKLMADTRNGQRKGFPDDVHDSMLRLLEQHDRDFPPSPEKPNPKGLWDDQPDY</sequence>
<keyword evidence="3" id="KW-1185">Reference proteome</keyword>
<name>A0ABW2QJK0_9BURK</name>
<comment type="caution">
    <text evidence="2">The sequence shown here is derived from an EMBL/GenBank/DDBJ whole genome shotgun (WGS) entry which is preliminary data.</text>
</comment>
<dbReference type="Proteomes" id="UP001596501">
    <property type="component" value="Unassembled WGS sequence"/>
</dbReference>
<evidence type="ECO:0000313" key="3">
    <source>
        <dbReference type="Proteomes" id="UP001596501"/>
    </source>
</evidence>
<reference evidence="3" key="1">
    <citation type="journal article" date="2019" name="Int. J. Syst. Evol. Microbiol.">
        <title>The Global Catalogue of Microorganisms (GCM) 10K type strain sequencing project: providing services to taxonomists for standard genome sequencing and annotation.</title>
        <authorList>
            <consortium name="The Broad Institute Genomics Platform"/>
            <consortium name="The Broad Institute Genome Sequencing Center for Infectious Disease"/>
            <person name="Wu L."/>
            <person name="Ma J."/>
        </authorList>
    </citation>
    <scope>NUCLEOTIDE SEQUENCE [LARGE SCALE GENOMIC DNA]</scope>
    <source>
        <strain evidence="3">CGMCC 1.12371</strain>
    </source>
</reference>